<dbReference type="AlphaFoldDB" id="A0A8H2ZV60"/>
<protein>
    <submittedName>
        <fullName evidence="2">Cdb7b30f-2084-4e14-a477-e78e5f7edd1d</fullName>
    </submittedName>
</protein>
<reference evidence="2" key="1">
    <citation type="submission" date="2020-10" db="EMBL/GenBank/DDBJ databases">
        <authorList>
            <person name="Kusch S."/>
        </authorList>
    </citation>
    <scope>NUCLEOTIDE SEQUENCE</scope>
    <source>
        <strain evidence="2">SwB9</strain>
    </source>
</reference>
<evidence type="ECO:0000313" key="2">
    <source>
        <dbReference type="EMBL" id="CAD6453726.1"/>
    </source>
</evidence>
<dbReference type="EMBL" id="CAJHIA010000036">
    <property type="protein sequence ID" value="CAD6453726.1"/>
    <property type="molecule type" value="Genomic_DNA"/>
</dbReference>
<name>A0A8H2ZV60_9HELO</name>
<gene>
    <name evidence="2" type="ORF">SCLTRI_LOCUS10001</name>
</gene>
<evidence type="ECO:0000313" key="3">
    <source>
        <dbReference type="Proteomes" id="UP000624404"/>
    </source>
</evidence>
<evidence type="ECO:0000256" key="1">
    <source>
        <dbReference type="SAM" id="MobiDB-lite"/>
    </source>
</evidence>
<dbReference type="Proteomes" id="UP000624404">
    <property type="component" value="Unassembled WGS sequence"/>
</dbReference>
<proteinExistence type="predicted"/>
<keyword evidence="3" id="KW-1185">Reference proteome</keyword>
<dbReference type="OrthoDB" id="10431149at2759"/>
<accession>A0A8H2ZV60</accession>
<organism evidence="2 3">
    <name type="scientific">Sclerotinia trifoliorum</name>
    <dbReference type="NCBI Taxonomy" id="28548"/>
    <lineage>
        <taxon>Eukaryota</taxon>
        <taxon>Fungi</taxon>
        <taxon>Dikarya</taxon>
        <taxon>Ascomycota</taxon>
        <taxon>Pezizomycotina</taxon>
        <taxon>Leotiomycetes</taxon>
        <taxon>Helotiales</taxon>
        <taxon>Sclerotiniaceae</taxon>
        <taxon>Sclerotinia</taxon>
    </lineage>
</organism>
<sequence>MFSNNILDMIASDTKMWIVILRQSEKFLTMQSIARDNIDDRGGMGKIFGDVVKAEKREPDGVWMNLFGAREWKAKKGDKSNTESKGQGSAGSASLHERIAELRQWGKNVSEWVNMASSFSRRLDEMVEDGF</sequence>
<comment type="caution">
    <text evidence="2">The sequence shown here is derived from an EMBL/GenBank/DDBJ whole genome shotgun (WGS) entry which is preliminary data.</text>
</comment>
<feature type="compositionally biased region" description="Polar residues" evidence="1">
    <location>
        <begin position="83"/>
        <end position="92"/>
    </location>
</feature>
<feature type="region of interest" description="Disordered" evidence="1">
    <location>
        <begin position="74"/>
        <end position="94"/>
    </location>
</feature>